<dbReference type="InterPro" id="IPR002654">
    <property type="entry name" value="Glyco_trans_25"/>
</dbReference>
<dbReference type="RefSeq" id="WP_212493174.1">
    <property type="nucleotide sequence ID" value="NZ_JAFCJH010000016.1"/>
</dbReference>
<evidence type="ECO:0000259" key="1">
    <source>
        <dbReference type="Pfam" id="PF01755"/>
    </source>
</evidence>
<dbReference type="CDD" id="cd06532">
    <property type="entry name" value="Glyco_transf_25"/>
    <property type="match status" value="1"/>
</dbReference>
<reference evidence="3" key="1">
    <citation type="journal article" date="2021" name="ISME J.">
        <title>Evolutionary origin and ecological implication of a unique nif island in free-living Bradyrhizobium lineages.</title>
        <authorList>
            <person name="Tao J."/>
        </authorList>
    </citation>
    <scope>NUCLEOTIDE SEQUENCE [LARGE SCALE GENOMIC DNA]</scope>
    <source>
        <strain evidence="3">SZCCT0434</strain>
    </source>
</reference>
<dbReference type="EMBL" id="JAFCJH010000016">
    <property type="protein sequence ID" value="MBR0797155.1"/>
    <property type="molecule type" value="Genomic_DNA"/>
</dbReference>
<gene>
    <name evidence="2" type="ORF">JQ615_17320</name>
</gene>
<accession>A0ABS5FK46</accession>
<proteinExistence type="predicted"/>
<feature type="domain" description="Glycosyl transferase family 25" evidence="1">
    <location>
        <begin position="7"/>
        <end position="174"/>
    </location>
</feature>
<organism evidence="2 3">
    <name type="scientific">Bradyrhizobium jicamae</name>
    <dbReference type="NCBI Taxonomy" id="280332"/>
    <lineage>
        <taxon>Bacteria</taxon>
        <taxon>Pseudomonadati</taxon>
        <taxon>Pseudomonadota</taxon>
        <taxon>Alphaproteobacteria</taxon>
        <taxon>Hyphomicrobiales</taxon>
        <taxon>Nitrobacteraceae</taxon>
        <taxon>Bradyrhizobium</taxon>
    </lineage>
</organism>
<protein>
    <submittedName>
        <fullName evidence="2">Glycosyltransferase family 25 protein</fullName>
    </submittedName>
</protein>
<dbReference type="Proteomes" id="UP001315278">
    <property type="component" value="Unassembled WGS sequence"/>
</dbReference>
<comment type="caution">
    <text evidence="2">The sequence shown here is derived from an EMBL/GenBank/DDBJ whole genome shotgun (WGS) entry which is preliminary data.</text>
</comment>
<sequence>MNSDLNVTVISFTDSPRRERVNANLSALGLPWRYFDAIRIPPAHLPQYDEAQSVRFWGRTLSRSEIGCAASHIAVLDKLAASHEETWTLVIEDDVALDPAFDYKALVALCRTAGLGFLRLYARHMPRLRNVTWLGQRELIRFKKAPMGTQAYLISSSKARAFIGSLGTISRPIDWEMDRFWHNDLYNYALFPFPCIELTTASSIKKQAESDKRSTAFDKMVWFAWKSKEAGRRLAANLRLLRQDRAIRTSFEHHPLEF</sequence>
<evidence type="ECO:0000313" key="3">
    <source>
        <dbReference type="Proteomes" id="UP001315278"/>
    </source>
</evidence>
<keyword evidence="3" id="KW-1185">Reference proteome</keyword>
<dbReference type="Pfam" id="PF01755">
    <property type="entry name" value="Glyco_transf_25"/>
    <property type="match status" value="1"/>
</dbReference>
<evidence type="ECO:0000313" key="2">
    <source>
        <dbReference type="EMBL" id="MBR0797155.1"/>
    </source>
</evidence>
<name>A0ABS5FK46_9BRAD</name>